<name>A0A9J5Y7L1_SOLCO</name>
<protein>
    <submittedName>
        <fullName evidence="2">Uncharacterized protein</fullName>
    </submittedName>
</protein>
<keyword evidence="3" id="KW-1185">Reference proteome</keyword>
<reference evidence="2 3" key="1">
    <citation type="submission" date="2020-09" db="EMBL/GenBank/DDBJ databases">
        <title>De no assembly of potato wild relative species, Solanum commersonii.</title>
        <authorList>
            <person name="Cho K."/>
        </authorList>
    </citation>
    <scope>NUCLEOTIDE SEQUENCE [LARGE SCALE GENOMIC DNA]</scope>
    <source>
        <strain evidence="2">LZ3.2</strain>
        <tissue evidence="2">Leaf</tissue>
    </source>
</reference>
<gene>
    <name evidence="2" type="ORF">H5410_037127</name>
</gene>
<feature type="region of interest" description="Disordered" evidence="1">
    <location>
        <begin position="220"/>
        <end position="268"/>
    </location>
</feature>
<organism evidence="2 3">
    <name type="scientific">Solanum commersonii</name>
    <name type="common">Commerson's wild potato</name>
    <name type="synonym">Commerson's nightshade</name>
    <dbReference type="NCBI Taxonomy" id="4109"/>
    <lineage>
        <taxon>Eukaryota</taxon>
        <taxon>Viridiplantae</taxon>
        <taxon>Streptophyta</taxon>
        <taxon>Embryophyta</taxon>
        <taxon>Tracheophyta</taxon>
        <taxon>Spermatophyta</taxon>
        <taxon>Magnoliopsida</taxon>
        <taxon>eudicotyledons</taxon>
        <taxon>Gunneridae</taxon>
        <taxon>Pentapetalae</taxon>
        <taxon>asterids</taxon>
        <taxon>lamiids</taxon>
        <taxon>Solanales</taxon>
        <taxon>Solanaceae</taxon>
        <taxon>Solanoideae</taxon>
        <taxon>Solaneae</taxon>
        <taxon>Solanum</taxon>
    </lineage>
</organism>
<dbReference type="AlphaFoldDB" id="A0A9J5Y7L1"/>
<evidence type="ECO:0000256" key="1">
    <source>
        <dbReference type="SAM" id="MobiDB-lite"/>
    </source>
</evidence>
<proteinExistence type="predicted"/>
<dbReference type="OrthoDB" id="1295061at2759"/>
<accession>A0A9J5Y7L1</accession>
<dbReference type="EMBL" id="JACXVP010000007">
    <property type="protein sequence ID" value="KAG5595895.1"/>
    <property type="molecule type" value="Genomic_DNA"/>
</dbReference>
<feature type="region of interest" description="Disordered" evidence="1">
    <location>
        <begin position="1"/>
        <end position="64"/>
    </location>
</feature>
<comment type="caution">
    <text evidence="2">The sequence shown here is derived from an EMBL/GenBank/DDBJ whole genome shotgun (WGS) entry which is preliminary data.</text>
</comment>
<feature type="compositionally biased region" description="Basic and acidic residues" evidence="1">
    <location>
        <begin position="235"/>
        <end position="268"/>
    </location>
</feature>
<evidence type="ECO:0000313" key="2">
    <source>
        <dbReference type="EMBL" id="KAG5595895.1"/>
    </source>
</evidence>
<dbReference type="Proteomes" id="UP000824120">
    <property type="component" value="Chromosome 7"/>
</dbReference>
<feature type="compositionally biased region" description="Basic and acidic residues" evidence="1">
    <location>
        <begin position="7"/>
        <end position="16"/>
    </location>
</feature>
<evidence type="ECO:0000313" key="3">
    <source>
        <dbReference type="Proteomes" id="UP000824120"/>
    </source>
</evidence>
<feature type="compositionally biased region" description="Basic and acidic residues" evidence="1">
    <location>
        <begin position="55"/>
        <end position="64"/>
    </location>
</feature>
<sequence length="268" mass="31019">MPNMLEAQKKKKEDAKRNKKSSGEDQGDSSKKILPNKRKQKIIYGNKGSNSQLSMKERKDADDHEQQIIHSEFESLGEDNPLDNYSAPLIDNNIDNTCLYPLLHACEELESEKFKECNKSNIRRDQKDYVEEELLDQQQEENIDGDSDLNKITCEDGILDNFDRIINDNIINYGLRLLAKDKNDGNYHITQGIPRSTKFRSIDNLYKCTSRLSPIEDEYNWNRPTEEDPNMNHLANEDSSIKTNEKNVGCERKGRNNNEEKDVDNSFP</sequence>